<keyword evidence="7" id="KW-0963">Cytoplasm</keyword>
<keyword evidence="13" id="KW-0067">ATP-binding</keyword>
<evidence type="ECO:0000256" key="2">
    <source>
        <dbReference type="ARBA" id="ARBA00004123"/>
    </source>
</evidence>
<dbReference type="GO" id="GO:0005524">
    <property type="term" value="F:ATP binding"/>
    <property type="evidence" value="ECO:0007669"/>
    <property type="project" value="UniProtKB-KW"/>
</dbReference>
<dbReference type="GO" id="GO:0010564">
    <property type="term" value="P:regulation of cell cycle process"/>
    <property type="evidence" value="ECO:0007669"/>
    <property type="project" value="UniProtKB-ARBA"/>
</dbReference>
<dbReference type="Pfam" id="PF12330">
    <property type="entry name" value="Haspin_kinase"/>
    <property type="match status" value="1"/>
</dbReference>
<keyword evidence="15" id="KW-0539">Nucleus</keyword>
<dbReference type="CTD" id="83903"/>
<evidence type="ECO:0000256" key="14">
    <source>
        <dbReference type="ARBA" id="ARBA00023212"/>
    </source>
</evidence>
<dbReference type="Gene3D" id="1.10.510.10">
    <property type="entry name" value="Transferase(Phosphotransferase) domain 1"/>
    <property type="match status" value="1"/>
</dbReference>
<dbReference type="OrthoDB" id="21018at2759"/>
<dbReference type="PANTHER" id="PTHR24419:SF18">
    <property type="entry name" value="SERINE_THREONINE-PROTEIN KINASE HASPIN"/>
    <property type="match status" value="1"/>
</dbReference>
<feature type="region of interest" description="Disordered" evidence="18">
    <location>
        <begin position="51"/>
        <end position="90"/>
    </location>
</feature>
<dbReference type="PANTHER" id="PTHR24419">
    <property type="entry name" value="INTERLEUKIN-1 RECEPTOR-ASSOCIATED KINASE"/>
    <property type="match status" value="1"/>
</dbReference>
<comment type="catalytic activity">
    <reaction evidence="17">
        <text>L-seryl-[protein] + ATP = O-phospho-L-seryl-[protein] + ADP + H(+)</text>
        <dbReference type="Rhea" id="RHEA:17989"/>
        <dbReference type="Rhea" id="RHEA-COMP:9863"/>
        <dbReference type="Rhea" id="RHEA-COMP:11604"/>
        <dbReference type="ChEBI" id="CHEBI:15378"/>
        <dbReference type="ChEBI" id="CHEBI:29999"/>
        <dbReference type="ChEBI" id="CHEBI:30616"/>
        <dbReference type="ChEBI" id="CHEBI:83421"/>
        <dbReference type="ChEBI" id="CHEBI:456216"/>
        <dbReference type="EC" id="2.7.11.1"/>
    </reaction>
</comment>
<evidence type="ECO:0000256" key="18">
    <source>
        <dbReference type="SAM" id="MobiDB-lite"/>
    </source>
</evidence>
<keyword evidence="12 20" id="KW-0418">Kinase</keyword>
<dbReference type="GO" id="GO:0005634">
    <property type="term" value="C:nucleus"/>
    <property type="evidence" value="ECO:0007669"/>
    <property type="project" value="UniProtKB-SubCell"/>
</dbReference>
<dbReference type="EC" id="2.7.11.1" evidence="5"/>
<dbReference type="GO" id="GO:0005819">
    <property type="term" value="C:spindle"/>
    <property type="evidence" value="ECO:0007669"/>
    <property type="project" value="UniProtKB-SubCell"/>
</dbReference>
<evidence type="ECO:0000256" key="12">
    <source>
        <dbReference type="ARBA" id="ARBA00022777"/>
    </source>
</evidence>
<dbReference type="GO" id="GO:0035556">
    <property type="term" value="P:intracellular signal transduction"/>
    <property type="evidence" value="ECO:0007669"/>
    <property type="project" value="TreeGrafter"/>
</dbReference>
<feature type="domain" description="Protein kinase" evidence="19">
    <location>
        <begin position="335"/>
        <end position="655"/>
    </location>
</feature>
<dbReference type="GO" id="GO:0005694">
    <property type="term" value="C:chromosome"/>
    <property type="evidence" value="ECO:0007669"/>
    <property type="project" value="UniProtKB-SubCell"/>
</dbReference>
<dbReference type="EMBL" id="GBXI01002647">
    <property type="protein sequence ID" value="JAD11645.1"/>
    <property type="molecule type" value="Transcribed_RNA"/>
</dbReference>
<evidence type="ECO:0000256" key="17">
    <source>
        <dbReference type="ARBA" id="ARBA00048679"/>
    </source>
</evidence>
<dbReference type="GeneID" id="105217399"/>
<comment type="cofactor">
    <cofactor evidence="1">
        <name>Mg(2+)</name>
        <dbReference type="ChEBI" id="CHEBI:18420"/>
    </cofactor>
</comment>
<dbReference type="InterPro" id="IPR024604">
    <property type="entry name" value="GSG2_C"/>
</dbReference>
<keyword evidence="6" id="KW-0158">Chromosome</keyword>
<dbReference type="PROSITE" id="PS50011">
    <property type="entry name" value="PROTEIN_KINASE_DOM"/>
    <property type="match status" value="1"/>
</dbReference>
<evidence type="ECO:0000256" key="11">
    <source>
        <dbReference type="ARBA" id="ARBA00022741"/>
    </source>
</evidence>
<comment type="subcellular location">
    <subcellularLocation>
        <location evidence="4">Chromosome</location>
    </subcellularLocation>
    <subcellularLocation>
        <location evidence="3">Cytoplasm</location>
        <location evidence="3">Cytoskeleton</location>
        <location evidence="3">Spindle</location>
    </subcellularLocation>
    <subcellularLocation>
        <location evidence="2">Nucleus</location>
    </subcellularLocation>
</comment>
<evidence type="ECO:0000256" key="3">
    <source>
        <dbReference type="ARBA" id="ARBA00004186"/>
    </source>
</evidence>
<dbReference type="InterPro" id="IPR000719">
    <property type="entry name" value="Prot_kinase_dom"/>
</dbReference>
<name>A0A0A1XL79_ZEUCU</name>
<evidence type="ECO:0000313" key="20">
    <source>
        <dbReference type="EMBL" id="JAD11645.1"/>
    </source>
</evidence>
<protein>
    <recommendedName>
        <fullName evidence="5">non-specific serine/threonine protein kinase</fullName>
        <ecNumber evidence="5">2.7.11.1</ecNumber>
    </recommendedName>
</protein>
<keyword evidence="9" id="KW-0597">Phosphoprotein</keyword>
<dbReference type="GO" id="GO:0072354">
    <property type="term" value="F:histone H3T3 kinase activity"/>
    <property type="evidence" value="ECO:0007669"/>
    <property type="project" value="TreeGrafter"/>
</dbReference>
<reference evidence="20" key="2">
    <citation type="journal article" date="2015" name="Gigascience">
        <title>Reconstructing a comprehensive transcriptome assembly of a white-pupal translocated strain of the pest fruit fly Bactrocera cucurbitae.</title>
        <authorList>
            <person name="Sim S.B."/>
            <person name="Calla B."/>
            <person name="Hall B."/>
            <person name="DeRego T."/>
            <person name="Geib S.M."/>
        </authorList>
    </citation>
    <scope>NUCLEOTIDE SEQUENCE</scope>
</reference>
<comment type="catalytic activity">
    <reaction evidence="16">
        <text>L-threonyl-[protein] + ATP = O-phospho-L-threonyl-[protein] + ADP + H(+)</text>
        <dbReference type="Rhea" id="RHEA:46608"/>
        <dbReference type="Rhea" id="RHEA-COMP:11060"/>
        <dbReference type="Rhea" id="RHEA-COMP:11605"/>
        <dbReference type="ChEBI" id="CHEBI:15378"/>
        <dbReference type="ChEBI" id="CHEBI:30013"/>
        <dbReference type="ChEBI" id="CHEBI:30616"/>
        <dbReference type="ChEBI" id="CHEBI:61977"/>
        <dbReference type="ChEBI" id="CHEBI:456216"/>
        <dbReference type="EC" id="2.7.11.1"/>
    </reaction>
</comment>
<evidence type="ECO:0000256" key="13">
    <source>
        <dbReference type="ARBA" id="ARBA00022840"/>
    </source>
</evidence>
<dbReference type="GO" id="GO:0000278">
    <property type="term" value="P:mitotic cell cycle"/>
    <property type="evidence" value="ECO:0007669"/>
    <property type="project" value="TreeGrafter"/>
</dbReference>
<reference evidence="20" key="1">
    <citation type="submission" date="2014-11" db="EMBL/GenBank/DDBJ databases">
        <authorList>
            <person name="Geib S."/>
        </authorList>
    </citation>
    <scope>NUCLEOTIDE SEQUENCE</scope>
</reference>
<sequence>MSVYTDESKDLDNTLEDGAWLDSFDKLLEPRPVLRQLNILKKDVHASFNRDSSVENSLNSRANESDLLNPSRILPSDINEDAQRKSSSISTPLVQRGLKVDPFKCTLSPIGAWRLLYFDKSNKNINEDDMCLAKQRRQSNCTPLTPSIQVVDCDEPVKKPALKIIEFQDSSPILSRHSNRIQYAMRPRKTRQVCFEATNDKTTNTTMAKSVNLLENGKDGRKEDSPSQRVPSLTLQPGKWRKSISAWRRKQVENRPSSLARRESDNPNRSVQFIGCHGYIVGKRKSIYFKSERISENLIPITIPQSEDEWERRVLNRCNQSCPLPFVELYSADKLTHCVKIGEGAYGEVFLNTLSKRKMPDVNSTVMKIIPIEGAIDVNGEKQKTFEEILPEVVISIELANLRKCVDAKNFTSGFVNVKKAACVKGQYPEHLIKLWESFDKDKGSENDHPDIFDDTQKYIVLELEFCGRDLESFQFQNAEQSYCALLQIVLTLAVAEQAFQFEHRDLHWGNVLLMSTNMKVLEFTLDNQTFAVPTKGVKTTIIDYTLSRMSFDNCCHYNDISSDEDLFTATGDYQFDIYRMMRDLLGNNWESFEPRTNIFWISYIITKMTDGVKYKNTRSKIHSTYLSKLNNLIVTVMNFNSAIEFSKFLMESQV</sequence>
<dbReference type="SUPFAM" id="SSF56112">
    <property type="entry name" value="Protein kinase-like (PK-like)"/>
    <property type="match status" value="1"/>
</dbReference>
<keyword evidence="10" id="KW-0808">Transferase</keyword>
<evidence type="ECO:0000256" key="15">
    <source>
        <dbReference type="ARBA" id="ARBA00023242"/>
    </source>
</evidence>
<dbReference type="FunFam" id="3.30.200.20:FF:000409">
    <property type="entry name" value="serine/threonine-protein kinase haspin"/>
    <property type="match status" value="1"/>
</dbReference>
<evidence type="ECO:0000256" key="16">
    <source>
        <dbReference type="ARBA" id="ARBA00047899"/>
    </source>
</evidence>
<evidence type="ECO:0000256" key="5">
    <source>
        <dbReference type="ARBA" id="ARBA00012513"/>
    </source>
</evidence>
<evidence type="ECO:0000256" key="8">
    <source>
        <dbReference type="ARBA" id="ARBA00022527"/>
    </source>
</evidence>
<evidence type="ECO:0000259" key="19">
    <source>
        <dbReference type="PROSITE" id="PS50011"/>
    </source>
</evidence>
<dbReference type="GO" id="GO:0005737">
    <property type="term" value="C:cytoplasm"/>
    <property type="evidence" value="ECO:0007669"/>
    <property type="project" value="TreeGrafter"/>
</dbReference>
<evidence type="ECO:0000256" key="1">
    <source>
        <dbReference type="ARBA" id="ARBA00001946"/>
    </source>
</evidence>
<dbReference type="SMART" id="SM01331">
    <property type="entry name" value="DUF3635"/>
    <property type="match status" value="1"/>
</dbReference>
<organism evidence="20">
    <name type="scientific">Zeugodacus cucurbitae</name>
    <name type="common">Melon fruit fly</name>
    <name type="synonym">Bactrocera cucurbitae</name>
    <dbReference type="NCBI Taxonomy" id="28588"/>
    <lineage>
        <taxon>Eukaryota</taxon>
        <taxon>Metazoa</taxon>
        <taxon>Ecdysozoa</taxon>
        <taxon>Arthropoda</taxon>
        <taxon>Hexapoda</taxon>
        <taxon>Insecta</taxon>
        <taxon>Pterygota</taxon>
        <taxon>Neoptera</taxon>
        <taxon>Endopterygota</taxon>
        <taxon>Diptera</taxon>
        <taxon>Brachycera</taxon>
        <taxon>Muscomorpha</taxon>
        <taxon>Tephritoidea</taxon>
        <taxon>Tephritidae</taxon>
        <taxon>Zeugodacus</taxon>
        <taxon>Zeugodacus</taxon>
    </lineage>
</organism>
<feature type="compositionally biased region" description="Polar residues" evidence="18">
    <location>
        <begin position="51"/>
        <end position="68"/>
    </location>
</feature>
<evidence type="ECO:0000256" key="10">
    <source>
        <dbReference type="ARBA" id="ARBA00022679"/>
    </source>
</evidence>
<dbReference type="AlphaFoldDB" id="A0A0A1XL79"/>
<accession>A0A0A1XL79</accession>
<keyword evidence="11" id="KW-0547">Nucleotide-binding</keyword>
<evidence type="ECO:0000256" key="6">
    <source>
        <dbReference type="ARBA" id="ARBA00022454"/>
    </source>
</evidence>
<dbReference type="InterPro" id="IPR011009">
    <property type="entry name" value="Kinase-like_dom_sf"/>
</dbReference>
<proteinExistence type="predicted"/>
<evidence type="ECO:0000256" key="7">
    <source>
        <dbReference type="ARBA" id="ARBA00022490"/>
    </source>
</evidence>
<evidence type="ECO:0000256" key="4">
    <source>
        <dbReference type="ARBA" id="ARBA00004286"/>
    </source>
</evidence>
<dbReference type="FunFam" id="1.10.510.10:FF:000401">
    <property type="entry name" value="serine/threonine-protein kinase haspin"/>
    <property type="match status" value="1"/>
</dbReference>
<keyword evidence="8" id="KW-0723">Serine/threonine-protein kinase</keyword>
<gene>
    <name evidence="20" type="primary">Haspin</name>
    <name evidence="20" type="ORF">g.3089</name>
</gene>
<dbReference type="Gene3D" id="3.30.200.20">
    <property type="entry name" value="Phosphorylase Kinase, domain 1"/>
    <property type="match status" value="1"/>
</dbReference>
<keyword evidence="14" id="KW-0206">Cytoskeleton</keyword>
<evidence type="ECO:0000256" key="9">
    <source>
        <dbReference type="ARBA" id="ARBA00022553"/>
    </source>
</evidence>